<evidence type="ECO:0000256" key="4">
    <source>
        <dbReference type="ARBA" id="ARBA00023136"/>
    </source>
</evidence>
<keyword evidence="2 5" id="KW-0812">Transmembrane</keyword>
<dbReference type="PANTHER" id="PTHR11662:SF279">
    <property type="entry name" value="VOLTAGE-GATED PURINE NUCLEOTIDE UNIPORTER SLC17A9"/>
    <property type="match status" value="1"/>
</dbReference>
<comment type="subcellular location">
    <subcellularLocation>
        <location evidence="1">Membrane</location>
        <topology evidence="1">Multi-pass membrane protein</topology>
    </subcellularLocation>
</comment>
<feature type="transmembrane region" description="Helical" evidence="5">
    <location>
        <begin position="39"/>
        <end position="58"/>
    </location>
</feature>
<dbReference type="Proteomes" id="UP000694865">
    <property type="component" value="Unplaced"/>
</dbReference>
<proteinExistence type="predicted"/>
<sequence>GWVFNVLPWTIHAPSSVASGYIADWLIANYCSITLARKYIQLFSAIVYASCMFAIGYSTTFVSALGLFCACACADGLTAGGAYSNPQDLAPNHTGALYGVMNTLAALPGFISVYSSGILLKHFGSWVPVFSIAGGVMVTGTITFLAMGSGKRIV</sequence>
<keyword evidence="6" id="KW-1185">Reference proteome</keyword>
<dbReference type="InterPro" id="IPR036259">
    <property type="entry name" value="MFS_trans_sf"/>
</dbReference>
<dbReference type="RefSeq" id="XP_006821258.1">
    <property type="nucleotide sequence ID" value="XM_006821195.1"/>
</dbReference>
<evidence type="ECO:0000313" key="7">
    <source>
        <dbReference type="RefSeq" id="XP_006821258.1"/>
    </source>
</evidence>
<organism evidence="6 7">
    <name type="scientific">Saccoglossus kowalevskii</name>
    <name type="common">Acorn worm</name>
    <dbReference type="NCBI Taxonomy" id="10224"/>
    <lineage>
        <taxon>Eukaryota</taxon>
        <taxon>Metazoa</taxon>
        <taxon>Hemichordata</taxon>
        <taxon>Enteropneusta</taxon>
        <taxon>Harrimaniidae</taxon>
        <taxon>Saccoglossus</taxon>
    </lineage>
</organism>
<keyword evidence="4 5" id="KW-0472">Membrane</keyword>
<gene>
    <name evidence="7" type="primary">LOC102809879</name>
</gene>
<accession>A0ABM0MML7</accession>
<dbReference type="Gene3D" id="1.20.1250.20">
    <property type="entry name" value="MFS general substrate transporter like domains"/>
    <property type="match status" value="1"/>
</dbReference>
<evidence type="ECO:0000256" key="5">
    <source>
        <dbReference type="SAM" id="Phobius"/>
    </source>
</evidence>
<reference evidence="7" key="1">
    <citation type="submission" date="2025-08" db="UniProtKB">
        <authorList>
            <consortium name="RefSeq"/>
        </authorList>
    </citation>
    <scope>IDENTIFICATION</scope>
    <source>
        <tissue evidence="7">Testes</tissue>
    </source>
</reference>
<name>A0ABM0MML7_SACKO</name>
<evidence type="ECO:0000256" key="2">
    <source>
        <dbReference type="ARBA" id="ARBA00022692"/>
    </source>
</evidence>
<dbReference type="InterPro" id="IPR050382">
    <property type="entry name" value="MFS_Na/Anion_cotransporter"/>
</dbReference>
<dbReference type="GeneID" id="102809879"/>
<evidence type="ECO:0000256" key="1">
    <source>
        <dbReference type="ARBA" id="ARBA00004141"/>
    </source>
</evidence>
<keyword evidence="3 5" id="KW-1133">Transmembrane helix</keyword>
<dbReference type="SUPFAM" id="SSF103473">
    <property type="entry name" value="MFS general substrate transporter"/>
    <property type="match status" value="1"/>
</dbReference>
<feature type="transmembrane region" description="Helical" evidence="5">
    <location>
        <begin position="126"/>
        <end position="147"/>
    </location>
</feature>
<feature type="non-terminal residue" evidence="7">
    <location>
        <position position="1"/>
    </location>
</feature>
<dbReference type="PANTHER" id="PTHR11662">
    <property type="entry name" value="SOLUTE CARRIER FAMILY 17"/>
    <property type="match status" value="1"/>
</dbReference>
<protein>
    <submittedName>
        <fullName evidence="7">Solute carrier family 17 member 9-like</fullName>
    </submittedName>
</protein>
<evidence type="ECO:0000313" key="6">
    <source>
        <dbReference type="Proteomes" id="UP000694865"/>
    </source>
</evidence>
<feature type="transmembrane region" description="Helical" evidence="5">
    <location>
        <begin position="95"/>
        <end position="114"/>
    </location>
</feature>
<evidence type="ECO:0000256" key="3">
    <source>
        <dbReference type="ARBA" id="ARBA00022989"/>
    </source>
</evidence>